<evidence type="ECO:0000256" key="2">
    <source>
        <dbReference type="ARBA" id="ARBA00004370"/>
    </source>
</evidence>
<dbReference type="InterPro" id="IPR024478">
    <property type="entry name" value="HlyB_4HB_MCP"/>
</dbReference>
<keyword evidence="10" id="KW-0175">Coiled coil</keyword>
<gene>
    <name evidence="14" type="ordered locus">Mmc1_2962</name>
</gene>
<dbReference type="RefSeq" id="WP_011714517.1">
    <property type="nucleotide sequence ID" value="NC_008576.1"/>
</dbReference>
<keyword evidence="9" id="KW-0902">Two-component regulatory system</keyword>
<dbReference type="EC" id="2.7.13.3" evidence="3"/>
<evidence type="ECO:0000256" key="1">
    <source>
        <dbReference type="ARBA" id="ARBA00000085"/>
    </source>
</evidence>
<dbReference type="SUPFAM" id="SSF55874">
    <property type="entry name" value="ATPase domain of HSP90 chaperone/DNA topoisomerase II/histidine kinase"/>
    <property type="match status" value="1"/>
</dbReference>
<dbReference type="Pfam" id="PF12729">
    <property type="entry name" value="4HB_MCP_1"/>
    <property type="match status" value="1"/>
</dbReference>
<dbReference type="SUPFAM" id="SSF158472">
    <property type="entry name" value="HAMP domain-like"/>
    <property type="match status" value="1"/>
</dbReference>
<dbReference type="InterPro" id="IPR050351">
    <property type="entry name" value="BphY/WalK/GraS-like"/>
</dbReference>
<sequence length="729" mass="81297">MKGLARYRNLPLFWQLLLPMLLVVTLWFAHALYTLHGMGQGQHRLVNLYNDKVQRLLEMERLQVEISRIHLLLLKHLTSESGQQMAVTKQELDQHTQALYKLLQEVSHERTSHAASLVSNQVDEIYQHYITVLGKVLTLSGDFEKERALALLESETGPALEAIHAIFLDLTLTEENHMHQGFKEALTLQNRIYVTTLFTGIFIALISWLVIWLVSRQTSMRLQQLVQEATALGQGQLNTRLTIETEDEIGKLAHSLNTMACQLEAAMTEEHVASVALQQANQKLQSAQDRLEERVKARTKRLALSEQQLLAEITIRSALNTLLERTLATNTIQELMEACLESLLSQPFLGLAQQGGFFLLEAESGRLKLQCGVDFPMDVCHQCQGTANAPCHLSLADGQVRFHATTTYDGELIALYVTPLQIEGGLSGVMMLRGDTLQGERLETTLFLQSCARIIRMALKRLHLQSVMLQQEKMVSLGEMVAGVAHEVNTPVGIGVTAASELCSTTQQFRRLLNSEGISEDELESYLHSVESCSQLIHDSMQRAATLVRSFKMVSVDQSSEQQRRFNLYQHLEAITTSLRHQIRGAQVEIVISCPRDLEVNSYPGAYAQIFTNLIQNSIVHGFAGDMPTVGGILSIEVGPHGDQLQILYRDNGSGIDPAVRSKIFQPFFTTKRHRGGSGLGMHVVFNLITGLLKGTISCEASPTGAHFRILLPWACEPHLTATEARPHV</sequence>
<dbReference type="Pfam" id="PF00672">
    <property type="entry name" value="HAMP"/>
    <property type="match status" value="1"/>
</dbReference>
<evidence type="ECO:0000256" key="5">
    <source>
        <dbReference type="ARBA" id="ARBA00022679"/>
    </source>
</evidence>
<keyword evidence="11" id="KW-1133">Transmembrane helix</keyword>
<evidence type="ECO:0000256" key="8">
    <source>
        <dbReference type="ARBA" id="ARBA00022840"/>
    </source>
</evidence>
<dbReference type="STRING" id="156889.Mmc1_2962"/>
<dbReference type="KEGG" id="mgm:Mmc1_2962"/>
<organism evidence="14 15">
    <name type="scientific">Magnetococcus marinus (strain ATCC BAA-1437 / JCM 17883 / MC-1)</name>
    <dbReference type="NCBI Taxonomy" id="156889"/>
    <lineage>
        <taxon>Bacteria</taxon>
        <taxon>Pseudomonadati</taxon>
        <taxon>Pseudomonadota</taxon>
        <taxon>Magnetococcia</taxon>
        <taxon>Magnetococcales</taxon>
        <taxon>Magnetococcaceae</taxon>
        <taxon>Magnetococcus</taxon>
    </lineage>
</organism>
<keyword evidence="4" id="KW-0597">Phosphoprotein</keyword>
<feature type="domain" description="Histidine kinase" evidence="12">
    <location>
        <begin position="483"/>
        <end position="716"/>
    </location>
</feature>
<dbReference type="PROSITE" id="PS50885">
    <property type="entry name" value="HAMP"/>
    <property type="match status" value="1"/>
</dbReference>
<dbReference type="Pfam" id="PF02518">
    <property type="entry name" value="HATPase_c"/>
    <property type="match status" value="1"/>
</dbReference>
<feature type="transmembrane region" description="Helical" evidence="11">
    <location>
        <begin position="192"/>
        <end position="214"/>
    </location>
</feature>
<evidence type="ECO:0000256" key="3">
    <source>
        <dbReference type="ARBA" id="ARBA00012438"/>
    </source>
</evidence>
<dbReference type="GO" id="GO:0004673">
    <property type="term" value="F:protein histidine kinase activity"/>
    <property type="evidence" value="ECO:0007669"/>
    <property type="project" value="UniProtKB-EC"/>
</dbReference>
<dbReference type="PANTHER" id="PTHR42878">
    <property type="entry name" value="TWO-COMPONENT HISTIDINE KINASE"/>
    <property type="match status" value="1"/>
</dbReference>
<keyword evidence="15" id="KW-1185">Reference proteome</keyword>
<dbReference type="InterPro" id="IPR004358">
    <property type="entry name" value="Sig_transdc_His_kin-like_C"/>
</dbReference>
<keyword evidence="5" id="KW-0808">Transferase</keyword>
<dbReference type="Proteomes" id="UP000002586">
    <property type="component" value="Chromosome"/>
</dbReference>
<dbReference type="GO" id="GO:0030295">
    <property type="term" value="F:protein kinase activator activity"/>
    <property type="evidence" value="ECO:0007669"/>
    <property type="project" value="TreeGrafter"/>
</dbReference>
<keyword evidence="8" id="KW-0067">ATP-binding</keyword>
<dbReference type="CDD" id="cd06225">
    <property type="entry name" value="HAMP"/>
    <property type="match status" value="1"/>
</dbReference>
<dbReference type="eggNOG" id="COG4191">
    <property type="taxonomic scope" value="Bacteria"/>
</dbReference>
<evidence type="ECO:0000256" key="7">
    <source>
        <dbReference type="ARBA" id="ARBA00022777"/>
    </source>
</evidence>
<feature type="transmembrane region" description="Helical" evidence="11">
    <location>
        <begin position="12"/>
        <end position="35"/>
    </location>
</feature>
<evidence type="ECO:0000313" key="14">
    <source>
        <dbReference type="EMBL" id="ABK45453.1"/>
    </source>
</evidence>
<dbReference type="GO" id="GO:0005524">
    <property type="term" value="F:ATP binding"/>
    <property type="evidence" value="ECO:0007669"/>
    <property type="project" value="UniProtKB-KW"/>
</dbReference>
<reference evidence="15" key="1">
    <citation type="journal article" date="2009" name="Appl. Environ. Microbiol.">
        <title>Complete genome sequence of the chemolithoautotrophic marine magnetotactic coccus strain MC-1.</title>
        <authorList>
            <person name="Schubbe S."/>
            <person name="Williams T.J."/>
            <person name="Xie G."/>
            <person name="Kiss H.E."/>
            <person name="Brettin T.S."/>
            <person name="Martinez D."/>
            <person name="Ross C.A."/>
            <person name="Schuler D."/>
            <person name="Cox B.L."/>
            <person name="Nealson K.H."/>
            <person name="Bazylinski D.A."/>
        </authorList>
    </citation>
    <scope>NUCLEOTIDE SEQUENCE [LARGE SCALE GENOMIC DNA]</scope>
    <source>
        <strain evidence="15">ATCC BAA-1437 / JCM 17883 / MC-1</strain>
    </source>
</reference>
<keyword evidence="11" id="KW-0812">Transmembrane</keyword>
<comment type="catalytic activity">
    <reaction evidence="1">
        <text>ATP + protein L-histidine = ADP + protein N-phospho-L-histidine.</text>
        <dbReference type="EC" id="2.7.13.3"/>
    </reaction>
</comment>
<dbReference type="Gene3D" id="6.10.340.10">
    <property type="match status" value="1"/>
</dbReference>
<evidence type="ECO:0000256" key="11">
    <source>
        <dbReference type="SAM" id="Phobius"/>
    </source>
</evidence>
<dbReference type="GO" id="GO:0016020">
    <property type="term" value="C:membrane"/>
    <property type="evidence" value="ECO:0007669"/>
    <property type="project" value="UniProtKB-SubCell"/>
</dbReference>
<comment type="subcellular location">
    <subcellularLocation>
        <location evidence="2">Membrane</location>
    </subcellularLocation>
</comment>
<dbReference type="PRINTS" id="PR00344">
    <property type="entry name" value="BCTRLSENSOR"/>
</dbReference>
<dbReference type="HOGENOM" id="CLU_000445_133_5_5"/>
<evidence type="ECO:0000256" key="6">
    <source>
        <dbReference type="ARBA" id="ARBA00022741"/>
    </source>
</evidence>
<dbReference type="InterPro" id="IPR005467">
    <property type="entry name" value="His_kinase_dom"/>
</dbReference>
<feature type="coiled-coil region" evidence="10">
    <location>
        <begin position="274"/>
        <end position="301"/>
    </location>
</feature>
<keyword evidence="11" id="KW-0472">Membrane</keyword>
<dbReference type="SMART" id="SM00304">
    <property type="entry name" value="HAMP"/>
    <property type="match status" value="1"/>
</dbReference>
<feature type="domain" description="HAMP" evidence="13">
    <location>
        <begin position="216"/>
        <end position="268"/>
    </location>
</feature>
<dbReference type="GO" id="GO:0000156">
    <property type="term" value="F:phosphorelay response regulator activity"/>
    <property type="evidence" value="ECO:0007669"/>
    <property type="project" value="TreeGrafter"/>
</dbReference>
<accession>A0LBW0</accession>
<evidence type="ECO:0000256" key="9">
    <source>
        <dbReference type="ARBA" id="ARBA00023012"/>
    </source>
</evidence>
<proteinExistence type="predicted"/>
<keyword evidence="6" id="KW-0547">Nucleotide-binding</keyword>
<dbReference type="Gene3D" id="1.10.287.130">
    <property type="match status" value="1"/>
</dbReference>
<dbReference type="GO" id="GO:0007234">
    <property type="term" value="P:osmosensory signaling via phosphorelay pathway"/>
    <property type="evidence" value="ECO:0007669"/>
    <property type="project" value="TreeGrafter"/>
</dbReference>
<evidence type="ECO:0000259" key="13">
    <source>
        <dbReference type="PROSITE" id="PS50885"/>
    </source>
</evidence>
<dbReference type="Gene3D" id="3.30.565.10">
    <property type="entry name" value="Histidine kinase-like ATPase, C-terminal domain"/>
    <property type="match status" value="1"/>
</dbReference>
<evidence type="ECO:0000259" key="12">
    <source>
        <dbReference type="PROSITE" id="PS50109"/>
    </source>
</evidence>
<dbReference type="PANTHER" id="PTHR42878:SF7">
    <property type="entry name" value="SENSOR HISTIDINE KINASE GLRK"/>
    <property type="match status" value="1"/>
</dbReference>
<name>A0LBW0_MAGMM</name>
<dbReference type="AlphaFoldDB" id="A0LBW0"/>
<dbReference type="PROSITE" id="PS50109">
    <property type="entry name" value="HIS_KIN"/>
    <property type="match status" value="1"/>
</dbReference>
<protein>
    <recommendedName>
        <fullName evidence="3">histidine kinase</fullName>
        <ecNumber evidence="3">2.7.13.3</ecNumber>
    </recommendedName>
</protein>
<dbReference type="InterPro" id="IPR003660">
    <property type="entry name" value="HAMP_dom"/>
</dbReference>
<evidence type="ECO:0000313" key="15">
    <source>
        <dbReference type="Proteomes" id="UP000002586"/>
    </source>
</evidence>
<keyword evidence="7 14" id="KW-0418">Kinase</keyword>
<dbReference type="InterPro" id="IPR036890">
    <property type="entry name" value="HATPase_C_sf"/>
</dbReference>
<evidence type="ECO:0000256" key="4">
    <source>
        <dbReference type="ARBA" id="ARBA00022553"/>
    </source>
</evidence>
<dbReference type="SMART" id="SM00387">
    <property type="entry name" value="HATPase_c"/>
    <property type="match status" value="1"/>
</dbReference>
<dbReference type="InterPro" id="IPR003594">
    <property type="entry name" value="HATPase_dom"/>
</dbReference>
<dbReference type="EMBL" id="CP000471">
    <property type="protein sequence ID" value="ABK45453.1"/>
    <property type="molecule type" value="Genomic_DNA"/>
</dbReference>
<reference evidence="14 15" key="2">
    <citation type="journal article" date="2012" name="Int. J. Syst. Evol. Microbiol.">
        <title>Magnetococcus marinus gen. nov., sp. nov., a marine, magnetotactic bacterium that represents a novel lineage (Magnetococcaceae fam. nov.; Magnetococcales ord. nov.) at the base of the Alphaproteobacteria.</title>
        <authorList>
            <person name="Bazylinski D.A."/>
            <person name="Williams T.J."/>
            <person name="Lefevre C.T."/>
            <person name="Berg R.J."/>
            <person name="Zhang C.L."/>
            <person name="Bowser S.S."/>
            <person name="Dean A.J."/>
            <person name="Beveridge T.J."/>
        </authorList>
    </citation>
    <scope>NUCLEOTIDE SEQUENCE [LARGE SCALE GENOMIC DNA]</scope>
    <source>
        <strain evidence="15">ATCC BAA-1437 / JCM 17883 / MC-1</strain>
    </source>
</reference>
<dbReference type="eggNOG" id="COG3850">
    <property type="taxonomic scope" value="Bacteria"/>
</dbReference>
<evidence type="ECO:0000256" key="10">
    <source>
        <dbReference type="SAM" id="Coils"/>
    </source>
</evidence>
<dbReference type="OrthoDB" id="7325042at2"/>